<dbReference type="AlphaFoldDB" id="A0AAV2ENY7"/>
<dbReference type="EMBL" id="OZ034818">
    <property type="protein sequence ID" value="CAL1387432.1"/>
    <property type="molecule type" value="Genomic_DNA"/>
</dbReference>
<sequence length="171" mass="19154">MDSRTPGCVLGQLGHIICFTRNQEARHWCRILLPHHLYLLASFVQESQSLLSKVSSSFPVHQCVPWQHNRNSQELHFSNWTISYTILQLNGWCLDSYEGDFLHNLHNGYWWAGVADCSAIEIYYNVLTYTATTEDAVALALKAGVNMDCGNAPAIAELSAIPELVSESISV</sequence>
<accession>A0AAV2ENY7</accession>
<proteinExistence type="predicted"/>
<evidence type="ECO:0000313" key="2">
    <source>
        <dbReference type="Proteomes" id="UP001497516"/>
    </source>
</evidence>
<protein>
    <submittedName>
        <fullName evidence="1">Uncharacterized protein</fullName>
    </submittedName>
</protein>
<reference evidence="1 2" key="1">
    <citation type="submission" date="2024-04" db="EMBL/GenBank/DDBJ databases">
        <authorList>
            <person name="Fracassetti M."/>
        </authorList>
    </citation>
    <scope>NUCLEOTIDE SEQUENCE [LARGE SCALE GENOMIC DNA]</scope>
</reference>
<gene>
    <name evidence="1" type="ORF">LTRI10_LOCUS28419</name>
</gene>
<evidence type="ECO:0000313" key="1">
    <source>
        <dbReference type="EMBL" id="CAL1387432.1"/>
    </source>
</evidence>
<keyword evidence="2" id="KW-1185">Reference proteome</keyword>
<dbReference type="Proteomes" id="UP001497516">
    <property type="component" value="Chromosome 5"/>
</dbReference>
<name>A0AAV2ENY7_9ROSI</name>
<organism evidence="1 2">
    <name type="scientific">Linum trigynum</name>
    <dbReference type="NCBI Taxonomy" id="586398"/>
    <lineage>
        <taxon>Eukaryota</taxon>
        <taxon>Viridiplantae</taxon>
        <taxon>Streptophyta</taxon>
        <taxon>Embryophyta</taxon>
        <taxon>Tracheophyta</taxon>
        <taxon>Spermatophyta</taxon>
        <taxon>Magnoliopsida</taxon>
        <taxon>eudicotyledons</taxon>
        <taxon>Gunneridae</taxon>
        <taxon>Pentapetalae</taxon>
        <taxon>rosids</taxon>
        <taxon>fabids</taxon>
        <taxon>Malpighiales</taxon>
        <taxon>Linaceae</taxon>
        <taxon>Linum</taxon>
    </lineage>
</organism>